<evidence type="ECO:0000259" key="1">
    <source>
        <dbReference type="Pfam" id="PF15072"/>
    </source>
</evidence>
<keyword evidence="2" id="KW-0808">Transferase</keyword>
<evidence type="ECO:0000313" key="2">
    <source>
        <dbReference type="EMBL" id="GEU60599.1"/>
    </source>
</evidence>
<reference evidence="2" key="1">
    <citation type="journal article" date="2019" name="Sci. Rep.">
        <title>Draft genome of Tanacetum cinerariifolium, the natural source of mosquito coil.</title>
        <authorList>
            <person name="Yamashiro T."/>
            <person name="Shiraishi A."/>
            <person name="Satake H."/>
            <person name="Nakayama K."/>
        </authorList>
    </citation>
    <scope>NUCLEOTIDE SEQUENCE</scope>
</reference>
<dbReference type="GO" id="GO:0016301">
    <property type="term" value="F:kinase activity"/>
    <property type="evidence" value="ECO:0007669"/>
    <property type="project" value="UniProtKB-KW"/>
</dbReference>
<name>A0A6L2LHS0_TANCI</name>
<gene>
    <name evidence="2" type="ORF">Tci_032577</name>
</gene>
<proteinExistence type="predicted"/>
<dbReference type="InterPro" id="IPR028045">
    <property type="entry name" value="HROB"/>
</dbReference>
<dbReference type="PANTHER" id="PTHR14523:SF1">
    <property type="entry name" value="HOMOLOGOUS RECOMBINATION OB-FOLD PROTEIN"/>
    <property type="match status" value="1"/>
</dbReference>
<dbReference type="InterPro" id="IPR058570">
    <property type="entry name" value="HROB_OB"/>
</dbReference>
<keyword evidence="2" id="KW-0418">Kinase</keyword>
<feature type="domain" description="Homologous recombination OB-fold protein OB-fold" evidence="1">
    <location>
        <begin position="48"/>
        <end position="132"/>
    </location>
</feature>
<organism evidence="2">
    <name type="scientific">Tanacetum cinerariifolium</name>
    <name type="common">Dalmatian daisy</name>
    <name type="synonym">Chrysanthemum cinerariifolium</name>
    <dbReference type="NCBI Taxonomy" id="118510"/>
    <lineage>
        <taxon>Eukaryota</taxon>
        <taxon>Viridiplantae</taxon>
        <taxon>Streptophyta</taxon>
        <taxon>Embryophyta</taxon>
        <taxon>Tracheophyta</taxon>
        <taxon>Spermatophyta</taxon>
        <taxon>Magnoliopsida</taxon>
        <taxon>eudicotyledons</taxon>
        <taxon>Gunneridae</taxon>
        <taxon>Pentapetalae</taxon>
        <taxon>asterids</taxon>
        <taxon>campanulids</taxon>
        <taxon>Asterales</taxon>
        <taxon>Asteraceae</taxon>
        <taxon>Asteroideae</taxon>
        <taxon>Anthemideae</taxon>
        <taxon>Anthemidinae</taxon>
        <taxon>Tanacetum</taxon>
    </lineage>
</organism>
<accession>A0A6L2LHS0</accession>
<comment type="caution">
    <text evidence="2">The sequence shown here is derived from an EMBL/GenBank/DDBJ whole genome shotgun (WGS) entry which is preliminary data.</text>
</comment>
<dbReference type="PANTHER" id="PTHR14523">
    <property type="entry name" value="UNCHARACTERIZED PROTEIN C17ORF53 HOMOLOG"/>
    <property type="match status" value="1"/>
</dbReference>
<dbReference type="Pfam" id="PF15072">
    <property type="entry name" value="HROB"/>
    <property type="match status" value="1"/>
</dbReference>
<dbReference type="AlphaFoldDB" id="A0A6L2LHS0"/>
<sequence length="140" mass="15103">MDKVVEDVGDNDDFKSAAWVSATNYVNTFGGTITGCLGDVDNFLKNRKLEQVVGIVKSCSPNMLGDLNMTLKDLSGTISRTIHHKVIGKGGYGKDITVVAMILTNVFVFSPNPSKHYLNITMQNVVEVFCKDTVLGNGSG</sequence>
<dbReference type="GO" id="GO:0000725">
    <property type="term" value="P:recombinational repair"/>
    <property type="evidence" value="ECO:0007669"/>
    <property type="project" value="InterPro"/>
</dbReference>
<protein>
    <submittedName>
        <fullName evidence="2">GPCR kinase</fullName>
    </submittedName>
</protein>
<dbReference type="EMBL" id="BKCJ010004363">
    <property type="protein sequence ID" value="GEU60599.1"/>
    <property type="molecule type" value="Genomic_DNA"/>
</dbReference>